<dbReference type="EMBL" id="HBEZ01053035">
    <property type="protein sequence ID" value="CAD8655248.1"/>
    <property type="molecule type" value="Transcribed_RNA"/>
</dbReference>
<reference evidence="1" key="1">
    <citation type="submission" date="2021-01" db="EMBL/GenBank/DDBJ databases">
        <authorList>
            <person name="Corre E."/>
            <person name="Pelletier E."/>
            <person name="Niang G."/>
            <person name="Scheremetjew M."/>
            <person name="Finn R."/>
            <person name="Kale V."/>
            <person name="Holt S."/>
            <person name="Cochrane G."/>
            <person name="Meng A."/>
            <person name="Brown T."/>
            <person name="Cohen L."/>
        </authorList>
    </citation>
    <scope>NUCLEOTIDE SEQUENCE</scope>
    <source>
        <strain evidence="1">CCAP979/52</strain>
    </source>
</reference>
<name>A0A7S0N2F3_9CRYP</name>
<sequence>MTMSSMELVEKFQKLENDVSEACINMELQRCKAEEATALGRAEYFHKSTQAWLQGRQKMSMLQARLPVGILTDEQTKNIFPPDGQANAAHKLPMEDLQSMRQRLHELRKILEAKVVIKLNEM</sequence>
<protein>
    <submittedName>
        <fullName evidence="1">Uncharacterized protein</fullName>
    </submittedName>
</protein>
<gene>
    <name evidence="1" type="ORF">CCUR1050_LOCUS29114</name>
</gene>
<accession>A0A7S0N2F3</accession>
<organism evidence="1">
    <name type="scientific">Cryptomonas curvata</name>
    <dbReference type="NCBI Taxonomy" id="233186"/>
    <lineage>
        <taxon>Eukaryota</taxon>
        <taxon>Cryptophyceae</taxon>
        <taxon>Cryptomonadales</taxon>
        <taxon>Cryptomonadaceae</taxon>
        <taxon>Cryptomonas</taxon>
    </lineage>
</organism>
<dbReference type="AlphaFoldDB" id="A0A7S0N2F3"/>
<proteinExistence type="predicted"/>
<evidence type="ECO:0000313" key="1">
    <source>
        <dbReference type="EMBL" id="CAD8655248.1"/>
    </source>
</evidence>